<evidence type="ECO:0000313" key="1">
    <source>
        <dbReference type="EMBL" id="KVI03118.1"/>
    </source>
</evidence>
<evidence type="ECO:0000313" key="2">
    <source>
        <dbReference type="Proteomes" id="UP000243975"/>
    </source>
</evidence>
<protein>
    <submittedName>
        <fullName evidence="1">Uncharacterized protein</fullName>
    </submittedName>
</protein>
<comment type="caution">
    <text evidence="1">The sequence shown here is derived from an EMBL/GenBank/DDBJ whole genome shotgun (WGS) entry which is preliminary data.</text>
</comment>
<dbReference type="STRING" id="59895.A0A118K1M3"/>
<dbReference type="EMBL" id="LEKV01002535">
    <property type="protein sequence ID" value="KVI03118.1"/>
    <property type="molecule type" value="Genomic_DNA"/>
</dbReference>
<dbReference type="Proteomes" id="UP000243975">
    <property type="component" value="Unassembled WGS sequence"/>
</dbReference>
<dbReference type="AlphaFoldDB" id="A0A118K1M3"/>
<reference evidence="1 2" key="1">
    <citation type="journal article" date="2016" name="Sci. Rep.">
        <title>The genome sequence of the outbreeding globe artichoke constructed de novo incorporating a phase-aware low-pass sequencing strategy of F1 progeny.</title>
        <authorList>
            <person name="Scaglione D."/>
            <person name="Reyes-Chin-Wo S."/>
            <person name="Acquadro A."/>
            <person name="Froenicke L."/>
            <person name="Portis E."/>
            <person name="Beitel C."/>
            <person name="Tirone M."/>
            <person name="Mauro R."/>
            <person name="Lo Monaco A."/>
            <person name="Mauromicale G."/>
            <person name="Faccioli P."/>
            <person name="Cattivelli L."/>
            <person name="Rieseberg L."/>
            <person name="Michelmore R."/>
            <person name="Lanteri S."/>
        </authorList>
    </citation>
    <scope>NUCLEOTIDE SEQUENCE [LARGE SCALE GENOMIC DNA]</scope>
    <source>
        <strain evidence="1">2C</strain>
    </source>
</reference>
<sequence length="67" mass="7810">MAHLQHAVVMVLSTYRKGITKRGCIRWMRFREVSSRLESHELDAIFVRSVNEVEVKPKPKVYPNLAT</sequence>
<dbReference type="Gramene" id="KVI03118">
    <property type="protein sequence ID" value="KVI03118"/>
    <property type="gene ID" value="Ccrd_018589"/>
</dbReference>
<accession>A0A118K1M3</accession>
<name>A0A118K1M3_CYNCS</name>
<proteinExistence type="predicted"/>
<gene>
    <name evidence="1" type="ORF">Ccrd_018589</name>
</gene>
<organism evidence="1 2">
    <name type="scientific">Cynara cardunculus var. scolymus</name>
    <name type="common">Globe artichoke</name>
    <name type="synonym">Cynara scolymus</name>
    <dbReference type="NCBI Taxonomy" id="59895"/>
    <lineage>
        <taxon>Eukaryota</taxon>
        <taxon>Viridiplantae</taxon>
        <taxon>Streptophyta</taxon>
        <taxon>Embryophyta</taxon>
        <taxon>Tracheophyta</taxon>
        <taxon>Spermatophyta</taxon>
        <taxon>Magnoliopsida</taxon>
        <taxon>eudicotyledons</taxon>
        <taxon>Gunneridae</taxon>
        <taxon>Pentapetalae</taxon>
        <taxon>asterids</taxon>
        <taxon>campanulids</taxon>
        <taxon>Asterales</taxon>
        <taxon>Asteraceae</taxon>
        <taxon>Carduoideae</taxon>
        <taxon>Cardueae</taxon>
        <taxon>Carduinae</taxon>
        <taxon>Cynara</taxon>
    </lineage>
</organism>
<keyword evidence="2" id="KW-1185">Reference proteome</keyword>